<proteinExistence type="predicted"/>
<reference evidence="4" key="1">
    <citation type="submission" date="2016-02" db="EMBL/GenBank/DDBJ databases">
        <title>Draft genome sequence of Microdochium bolleyi, a fungal endophyte of beachgrass.</title>
        <authorList>
            <consortium name="DOE Joint Genome Institute"/>
            <person name="David A.S."/>
            <person name="May G."/>
            <person name="Haridas S."/>
            <person name="Lim J."/>
            <person name="Wang M."/>
            <person name="Labutti K."/>
            <person name="Lipzen A."/>
            <person name="Barry K."/>
            <person name="Grigoriev I.V."/>
        </authorList>
    </citation>
    <scope>NUCLEOTIDE SEQUENCE [LARGE SCALE GENOMIC DNA]</scope>
    <source>
        <strain evidence="4">J235TASD1</strain>
    </source>
</reference>
<keyword evidence="4" id="KW-1185">Reference proteome</keyword>
<dbReference type="GO" id="GO:0003676">
    <property type="term" value="F:nucleic acid binding"/>
    <property type="evidence" value="ECO:0007669"/>
    <property type="project" value="InterPro"/>
</dbReference>
<dbReference type="Proteomes" id="UP000070501">
    <property type="component" value="Unassembled WGS sequence"/>
</dbReference>
<organism evidence="3 4">
    <name type="scientific">Microdochium bolleyi</name>
    <dbReference type="NCBI Taxonomy" id="196109"/>
    <lineage>
        <taxon>Eukaryota</taxon>
        <taxon>Fungi</taxon>
        <taxon>Dikarya</taxon>
        <taxon>Ascomycota</taxon>
        <taxon>Pezizomycotina</taxon>
        <taxon>Sordariomycetes</taxon>
        <taxon>Xylariomycetidae</taxon>
        <taxon>Xylariales</taxon>
        <taxon>Microdochiaceae</taxon>
        <taxon>Microdochium</taxon>
    </lineage>
</organism>
<dbReference type="PANTHER" id="PTHR37827:SF1">
    <property type="entry name" value="HNH DOMAIN-CONTAINING PROTEIN"/>
    <property type="match status" value="1"/>
</dbReference>
<name>A0A136IJW7_9PEZI</name>
<feature type="compositionally biased region" description="Basic residues" evidence="1">
    <location>
        <begin position="36"/>
        <end position="47"/>
    </location>
</feature>
<dbReference type="InterPro" id="IPR002711">
    <property type="entry name" value="HNH"/>
</dbReference>
<evidence type="ECO:0000259" key="2">
    <source>
        <dbReference type="Pfam" id="PF01844"/>
    </source>
</evidence>
<dbReference type="STRING" id="196109.A0A136IJW7"/>
<dbReference type="EMBL" id="KQ964298">
    <property type="protein sequence ID" value="KXJ85068.1"/>
    <property type="molecule type" value="Genomic_DNA"/>
</dbReference>
<sequence>MISEDQQQNYDIFRDCFSTVLIERITRQDDGGGSGSRHRRRSRKAKTTAKPDRSSVTAGQAGESPAGSLGSPEELAEFVDFTAEQTFEYLPEELKTVQHHDWAKDDEMQGRYPLPLTSADVGELMPVLDPAIEESLATYGITVRNPQGLVEVLAPVLTAFITALATPPPAPISTKQAAQEAGCEICGRDWVPLTYHHLIPRFVHDKVVKRGWHRAEDLQNVAWLCGACHRFVHRFAGHEELARHYYTVDLLMQEESVVKWADWVGRLRWKGR</sequence>
<evidence type="ECO:0000313" key="3">
    <source>
        <dbReference type="EMBL" id="KXJ85068.1"/>
    </source>
</evidence>
<dbReference type="Pfam" id="PF01844">
    <property type="entry name" value="HNH"/>
    <property type="match status" value="1"/>
</dbReference>
<dbReference type="AlphaFoldDB" id="A0A136IJW7"/>
<dbReference type="GO" id="GO:0004519">
    <property type="term" value="F:endonuclease activity"/>
    <property type="evidence" value="ECO:0007669"/>
    <property type="project" value="InterPro"/>
</dbReference>
<protein>
    <recommendedName>
        <fullName evidence="2">HNH domain-containing protein</fullName>
    </recommendedName>
</protein>
<gene>
    <name evidence="3" type="ORF">Micbo1qcDRAFT_224894</name>
</gene>
<dbReference type="CDD" id="cd00085">
    <property type="entry name" value="HNHc"/>
    <property type="match status" value="1"/>
</dbReference>
<evidence type="ECO:0000256" key="1">
    <source>
        <dbReference type="SAM" id="MobiDB-lite"/>
    </source>
</evidence>
<feature type="domain" description="HNH" evidence="2">
    <location>
        <begin position="183"/>
        <end position="233"/>
    </location>
</feature>
<dbReference type="InParanoid" id="A0A136IJW7"/>
<feature type="region of interest" description="Disordered" evidence="1">
    <location>
        <begin position="27"/>
        <end position="72"/>
    </location>
</feature>
<evidence type="ECO:0000313" key="4">
    <source>
        <dbReference type="Proteomes" id="UP000070501"/>
    </source>
</evidence>
<dbReference type="InterPro" id="IPR003615">
    <property type="entry name" value="HNH_nuc"/>
</dbReference>
<dbReference type="PANTHER" id="PTHR37827">
    <property type="entry name" value="TUDOR DOMAIN-CONTAINING PROTEIN"/>
    <property type="match status" value="1"/>
</dbReference>
<dbReference type="GO" id="GO:0008270">
    <property type="term" value="F:zinc ion binding"/>
    <property type="evidence" value="ECO:0007669"/>
    <property type="project" value="InterPro"/>
</dbReference>
<dbReference type="OrthoDB" id="4850648at2759"/>
<accession>A0A136IJW7</accession>